<feature type="binding site" description="axial binding residue" evidence="5">
    <location>
        <position position="430"/>
    </location>
    <ligand>
        <name>heme</name>
        <dbReference type="ChEBI" id="CHEBI:30413"/>
    </ligand>
    <ligandPart>
        <name>Fe</name>
        <dbReference type="ChEBI" id="CHEBI:18248"/>
    </ligandPart>
</feature>
<dbReference type="PANTHER" id="PTHR24305">
    <property type="entry name" value="CYTOCHROME P450"/>
    <property type="match status" value="1"/>
</dbReference>
<dbReference type="EMBL" id="JH767598">
    <property type="protein sequence ID" value="EON68566.1"/>
    <property type="molecule type" value="Genomic_DNA"/>
</dbReference>
<proteinExistence type="inferred from homology"/>
<evidence type="ECO:0000256" key="6">
    <source>
        <dbReference type="SAM" id="MobiDB-lite"/>
    </source>
</evidence>
<evidence type="ECO:0008006" key="9">
    <source>
        <dbReference type="Google" id="ProtNLM"/>
    </source>
</evidence>
<comment type="cofactor">
    <cofactor evidence="1 5">
        <name>heme</name>
        <dbReference type="ChEBI" id="CHEBI:30413"/>
    </cofactor>
</comment>
<dbReference type="GO" id="GO:0004497">
    <property type="term" value="F:monooxygenase activity"/>
    <property type="evidence" value="ECO:0007669"/>
    <property type="project" value="InterPro"/>
</dbReference>
<dbReference type="PANTHER" id="PTHR24305:SF232">
    <property type="entry name" value="P450, PUTATIVE (EUROFUNG)-RELATED"/>
    <property type="match status" value="1"/>
</dbReference>
<dbReference type="GO" id="GO:0020037">
    <property type="term" value="F:heme binding"/>
    <property type="evidence" value="ECO:0007669"/>
    <property type="project" value="InterPro"/>
</dbReference>
<reference evidence="8" key="1">
    <citation type="submission" date="2012-06" db="EMBL/GenBank/DDBJ databases">
        <title>The genome sequence of Coniosporium apollinis CBS 100218.</title>
        <authorList>
            <consortium name="The Broad Institute Genome Sequencing Platform"/>
            <person name="Cuomo C."/>
            <person name="Gorbushina A."/>
            <person name="Noack S."/>
            <person name="Walker B."/>
            <person name="Young S.K."/>
            <person name="Zeng Q."/>
            <person name="Gargeya S."/>
            <person name="Fitzgerald M."/>
            <person name="Haas B."/>
            <person name="Abouelleil A."/>
            <person name="Alvarado L."/>
            <person name="Arachchi H.M."/>
            <person name="Berlin A.M."/>
            <person name="Chapman S.B."/>
            <person name="Goldberg J."/>
            <person name="Griggs A."/>
            <person name="Gujja S."/>
            <person name="Hansen M."/>
            <person name="Howarth C."/>
            <person name="Imamovic A."/>
            <person name="Larimer J."/>
            <person name="McCowan C."/>
            <person name="Montmayeur A."/>
            <person name="Murphy C."/>
            <person name="Neiman D."/>
            <person name="Pearson M."/>
            <person name="Priest M."/>
            <person name="Roberts A."/>
            <person name="Saif S."/>
            <person name="Shea T."/>
            <person name="Sisk P."/>
            <person name="Sykes S."/>
            <person name="Wortman J."/>
            <person name="Nusbaum C."/>
            <person name="Birren B."/>
        </authorList>
    </citation>
    <scope>NUCLEOTIDE SEQUENCE [LARGE SCALE GENOMIC DNA]</scope>
    <source>
        <strain evidence="8">CBS 100218</strain>
    </source>
</reference>
<keyword evidence="4 5" id="KW-0408">Iron</keyword>
<dbReference type="PRINTS" id="PR00463">
    <property type="entry name" value="EP450I"/>
</dbReference>
<dbReference type="GO" id="GO:0016705">
    <property type="term" value="F:oxidoreductase activity, acting on paired donors, with incorporation or reduction of molecular oxygen"/>
    <property type="evidence" value="ECO:0007669"/>
    <property type="project" value="InterPro"/>
</dbReference>
<dbReference type="OMA" id="GHTEQEM"/>
<accession>R7Z3S9</accession>
<dbReference type="GO" id="GO:0005506">
    <property type="term" value="F:iron ion binding"/>
    <property type="evidence" value="ECO:0007669"/>
    <property type="project" value="InterPro"/>
</dbReference>
<evidence type="ECO:0000313" key="7">
    <source>
        <dbReference type="EMBL" id="EON68566.1"/>
    </source>
</evidence>
<dbReference type="Proteomes" id="UP000016924">
    <property type="component" value="Unassembled WGS sequence"/>
</dbReference>
<evidence type="ECO:0000256" key="3">
    <source>
        <dbReference type="ARBA" id="ARBA00022723"/>
    </source>
</evidence>
<feature type="region of interest" description="Disordered" evidence="6">
    <location>
        <begin position="475"/>
        <end position="501"/>
    </location>
</feature>
<evidence type="ECO:0000256" key="4">
    <source>
        <dbReference type="ARBA" id="ARBA00023004"/>
    </source>
</evidence>
<dbReference type="Gene3D" id="1.10.630.10">
    <property type="entry name" value="Cytochrome P450"/>
    <property type="match status" value="1"/>
</dbReference>
<dbReference type="RefSeq" id="XP_007783883.1">
    <property type="nucleotide sequence ID" value="XM_007785693.1"/>
</dbReference>
<dbReference type="STRING" id="1168221.R7Z3S9"/>
<dbReference type="AlphaFoldDB" id="R7Z3S9"/>
<protein>
    <recommendedName>
        <fullName evidence="9">Cytochrome P450 oxidoreductase</fullName>
    </recommendedName>
</protein>
<dbReference type="InterPro" id="IPR036396">
    <property type="entry name" value="Cyt_P450_sf"/>
</dbReference>
<gene>
    <name evidence="7" type="ORF">W97_07824</name>
</gene>
<evidence type="ECO:0000256" key="5">
    <source>
        <dbReference type="PIRSR" id="PIRSR602401-1"/>
    </source>
</evidence>
<evidence type="ECO:0000256" key="2">
    <source>
        <dbReference type="ARBA" id="ARBA00010617"/>
    </source>
</evidence>
<comment type="similarity">
    <text evidence="2">Belongs to the cytochrome P450 family.</text>
</comment>
<keyword evidence="3 5" id="KW-0479">Metal-binding</keyword>
<dbReference type="eggNOG" id="KOG0156">
    <property type="taxonomic scope" value="Eukaryota"/>
</dbReference>
<dbReference type="GeneID" id="19905135"/>
<evidence type="ECO:0000313" key="8">
    <source>
        <dbReference type="Proteomes" id="UP000016924"/>
    </source>
</evidence>
<name>R7Z3S9_CONA1</name>
<dbReference type="HOGENOM" id="CLU_001570_14_0_1"/>
<dbReference type="InterPro" id="IPR001128">
    <property type="entry name" value="Cyt_P450"/>
</dbReference>
<evidence type="ECO:0000256" key="1">
    <source>
        <dbReference type="ARBA" id="ARBA00001971"/>
    </source>
</evidence>
<dbReference type="PRINTS" id="PR00385">
    <property type="entry name" value="P450"/>
</dbReference>
<dbReference type="Pfam" id="PF00067">
    <property type="entry name" value="p450"/>
    <property type="match status" value="1"/>
</dbReference>
<keyword evidence="8" id="KW-1185">Reference proteome</keyword>
<keyword evidence="5" id="KW-0349">Heme</keyword>
<dbReference type="InterPro" id="IPR002401">
    <property type="entry name" value="Cyt_P450_E_grp-I"/>
</dbReference>
<dbReference type="OrthoDB" id="3934656at2759"/>
<sequence>MERSVQKGLRVGIVDKSLVPGVSQACDIPGPFVASFSVLWQIWHTFKGHTEEATIALHKKHGKFVRISHKEVSVSHPDAIRAVLVAPLRKGDWYQIFSLPDSRYVNQMSEVDPKRHIAKTKNVASGYAFSNVITAEPYVDDALRLLEEQLAKLSKSGQDVHFDHWFNYFGFDVLGEVTFSRRFGFLEEGKDIGGAIANTRVLGIYVSVIGHFYWLHDWLLANPIIGWLNLQPSMHIFETCLAALDARSKSDTVRKDMLEQWKETRRKHPDRMEEKEILAAAVANIGAGADTISATLQAFFYYLLQDQRAWTRVRAEVDEAHSRGELSAIVSHAEAQKLPYLQACIKETLRYQTPVAFGLPRVVPKEGVTVADRHFKEGIILSVNPWVIHRDPSLFGSDANEFNPDRWMDVERAKEMNKYMIPFGAGYNQCPGRHLAHLEVSKVSATLIRDFDIERTNPKEPWRFESHFTAVPNAGAKTKTWTPPTPSTSGSSTTTPTTTGTMSFAHRNAAAEHDCPDWTYPAEEYAVLAIGAMCLPRRRGAEPHRRGHANPLFFSLWMEEPSGTSPANFHAEFTSSNSALVWSQMWNVGATKSEDGFALAGGLRLA</sequence>
<dbReference type="SUPFAM" id="SSF48264">
    <property type="entry name" value="Cytochrome P450"/>
    <property type="match status" value="1"/>
</dbReference>
<dbReference type="CDD" id="cd11060">
    <property type="entry name" value="CYP57A1-like"/>
    <property type="match status" value="1"/>
</dbReference>
<feature type="compositionally biased region" description="Low complexity" evidence="6">
    <location>
        <begin position="477"/>
        <end position="501"/>
    </location>
</feature>
<organism evidence="7 8">
    <name type="scientific">Coniosporium apollinis (strain CBS 100218)</name>
    <name type="common">Rock-inhabiting black yeast</name>
    <dbReference type="NCBI Taxonomy" id="1168221"/>
    <lineage>
        <taxon>Eukaryota</taxon>
        <taxon>Fungi</taxon>
        <taxon>Dikarya</taxon>
        <taxon>Ascomycota</taxon>
        <taxon>Pezizomycotina</taxon>
        <taxon>Dothideomycetes</taxon>
        <taxon>Dothideomycetes incertae sedis</taxon>
        <taxon>Coniosporium</taxon>
    </lineage>
</organism>
<dbReference type="InterPro" id="IPR050121">
    <property type="entry name" value="Cytochrome_P450_monoxygenase"/>
</dbReference>
<dbReference type="FunFam" id="1.10.630.10:FF:000188">
    <property type="entry name" value="Cytochrome P450, putative (Eurofung)"/>
    <property type="match status" value="1"/>
</dbReference>